<dbReference type="Proteomes" id="UP001295794">
    <property type="component" value="Unassembled WGS sequence"/>
</dbReference>
<evidence type="ECO:0000313" key="2">
    <source>
        <dbReference type="EMBL" id="CAK5276126.1"/>
    </source>
</evidence>
<evidence type="ECO:0000313" key="3">
    <source>
        <dbReference type="Proteomes" id="UP001295794"/>
    </source>
</evidence>
<evidence type="ECO:0000313" key="1">
    <source>
        <dbReference type="EMBL" id="CAK5262440.1"/>
    </source>
</evidence>
<accession>A0AAD2GSR4</accession>
<dbReference type="EMBL" id="CAVNYO010000405">
    <property type="protein sequence ID" value="CAK5276126.1"/>
    <property type="molecule type" value="Genomic_DNA"/>
</dbReference>
<gene>
    <name evidence="1" type="ORF">MYCIT1_LOCUS1158</name>
    <name evidence="2" type="ORF">MYCIT1_LOCUS24247</name>
</gene>
<protein>
    <submittedName>
        <fullName evidence="1">Uncharacterized protein</fullName>
    </submittedName>
</protein>
<organism evidence="1 3">
    <name type="scientific">Mycena citricolor</name>
    <dbReference type="NCBI Taxonomy" id="2018698"/>
    <lineage>
        <taxon>Eukaryota</taxon>
        <taxon>Fungi</taxon>
        <taxon>Dikarya</taxon>
        <taxon>Basidiomycota</taxon>
        <taxon>Agaricomycotina</taxon>
        <taxon>Agaricomycetes</taxon>
        <taxon>Agaricomycetidae</taxon>
        <taxon>Agaricales</taxon>
        <taxon>Marasmiineae</taxon>
        <taxon>Mycenaceae</taxon>
        <taxon>Mycena</taxon>
    </lineage>
</organism>
<keyword evidence="3" id="KW-1185">Reference proteome</keyword>
<proteinExistence type="predicted"/>
<reference evidence="1" key="1">
    <citation type="submission" date="2023-11" db="EMBL/GenBank/DDBJ databases">
        <authorList>
            <person name="De Vega J J."/>
            <person name="De Vega J J."/>
        </authorList>
    </citation>
    <scope>NUCLEOTIDE SEQUENCE</scope>
</reference>
<name>A0AAD2GSR4_9AGAR</name>
<sequence length="98" mass="11543">MTDFLLFPAPDFNVRATHPVIHATLIKKFIVDFPSLSVLLWHLDSWPFDVKLWFLGVESRACGHTSCDLYWKLGQEKRYGSSRFDIDILLDRWRFLVS</sequence>
<comment type="caution">
    <text evidence="1">The sequence shown here is derived from an EMBL/GenBank/DDBJ whole genome shotgun (WGS) entry which is preliminary data.</text>
</comment>
<dbReference type="EMBL" id="CAVNYO010000017">
    <property type="protein sequence ID" value="CAK5262440.1"/>
    <property type="molecule type" value="Genomic_DNA"/>
</dbReference>
<dbReference type="AlphaFoldDB" id="A0AAD2GSR4"/>